<comment type="caution">
    <text evidence="3">The sequence shown here is derived from an EMBL/GenBank/DDBJ whole genome shotgun (WGS) entry which is preliminary data.</text>
</comment>
<sequence length="1277" mass="143276">MNSTLFISIEETGSGLVVADKVEVILSFYRPETSEQSSTPVQAPSTRICSVPSAIEEIQWYFEKYSDEPFSKIRAENARACINSQAALLFEELHLDGASFSMQGFTHIVLEIIDGPNLSKIIWEALESPEFWKDSIQVAVCRVVMGDKAQLQRAPTLSNVPRCTNVLVVVARGLSDAIDPRIIAGPLVQKLSQDRSGFVASLLFQSPSGHSTVKISADDIGEALFANRVKLVVMNACQSASFTGSTSANFARQLASHGIPYVLGMTFKVTDIAVKNFISALHDNLLWNSRNILLAVHNARSRLRANTERMSHLFGLPILLQDDILPVLYASGRQLHKHSLTPLPTTRFETPTETSTFSHGFFGRGLDMLKVQNQLIRNRVCVVHGPHGVGKRCLIDNLGKWFLESRLVEHVLHLDCSSEISSLDSALAIIRRQIVSTAGLGWLEDHHSQDAVLKAIASHSTLLTVKNVGKDEHWLAELCSRLPLVEVPPESLSLFVLISSITPLKPIRLGITKTKSSSRFAYELSGLSPISAMDFARSLQDSKQLEKEPYSALWYRQRTLTLLQYYPLALEVFIPAASDRDPGEVYWSMKSGKLDLDWEKAGIKELSLRWRHLTERHLSLLQALIPFTTSMPGDYLAKVPAIGQVAPSAHQTLIEAGCAYETTSGSLQLHPLFVHFARSQSWAEAEIQASWHRAAVYYQGRSIDWIRTGLYSPSTQRSQPKDEWENLTAVLYHLAPMLDTDSEASSLFDLSWIVSSFHAFHNDMPRHAVDMFADLTLKALNAMVPRLVPTTNEVLRMVVDDCLRIRARSLSDFQILRATLLVQFLVQYYYDISPKTANIYQDYLLILQDPIRDGLGDRDFAGLFEMAKSISSLTNREFALELGLQIETMENLSNFSSEMDISSDFQSFASIWDETHVLRFIGYHIDPVATYQNQMPSSESSLLGALSPEQASHRDALAALAGAFQALNNESSETEPGGYRPPGILDNALKNAIEGHDLRSQLDIYDKLVEVYFRARDWEAVLIVLHKIDECSKEIHLFRGVNVDEVSNLKQRLWMTTKRVQCYRYLNRVSDSKKQVEELKNIVDRREELWTGRDRSNELYQNLRSMVEHSLAESADSEKVVRAGNFVFRLQNITEEEATDGRSSEASIQAENHERPLESDNPTPHTGESGSQSTHLTTGEETSEWDFNNSRVHDSNADDLYLITNPWMRPIMELMDSSGGTPVAMYCEFQIPPGRIGGQFLYQSRAFMIEAFLRTVGVLDPSMERLPADRSVLLTAT</sequence>
<reference evidence="3" key="1">
    <citation type="submission" date="2018-03" db="EMBL/GenBank/DDBJ databases">
        <authorList>
            <person name="Guldener U."/>
        </authorList>
    </citation>
    <scope>NUCLEOTIDE SEQUENCE</scope>
</reference>
<dbReference type="EMBL" id="ONZP01000608">
    <property type="protein sequence ID" value="SPJ88069.1"/>
    <property type="molecule type" value="Genomic_DNA"/>
</dbReference>
<dbReference type="InterPro" id="IPR024983">
    <property type="entry name" value="CHAT_dom"/>
</dbReference>
<evidence type="ECO:0000313" key="3">
    <source>
        <dbReference type="EMBL" id="SPJ88069.1"/>
    </source>
</evidence>
<accession>A0AAE8SP28</accession>
<feature type="domain" description="CHAT" evidence="2">
    <location>
        <begin position="202"/>
        <end position="309"/>
    </location>
</feature>
<proteinExistence type="predicted"/>
<evidence type="ECO:0000313" key="4">
    <source>
        <dbReference type="Proteomes" id="UP001187734"/>
    </source>
</evidence>
<dbReference type="Proteomes" id="UP001187734">
    <property type="component" value="Unassembled WGS sequence"/>
</dbReference>
<protein>
    <recommendedName>
        <fullName evidence="2">CHAT domain-containing protein</fullName>
    </recommendedName>
</protein>
<evidence type="ECO:0000256" key="1">
    <source>
        <dbReference type="SAM" id="MobiDB-lite"/>
    </source>
</evidence>
<organism evidence="3 4">
    <name type="scientific">Fusarium torulosum</name>
    <dbReference type="NCBI Taxonomy" id="33205"/>
    <lineage>
        <taxon>Eukaryota</taxon>
        <taxon>Fungi</taxon>
        <taxon>Dikarya</taxon>
        <taxon>Ascomycota</taxon>
        <taxon>Pezizomycotina</taxon>
        <taxon>Sordariomycetes</taxon>
        <taxon>Hypocreomycetidae</taxon>
        <taxon>Hypocreales</taxon>
        <taxon>Nectriaceae</taxon>
        <taxon>Fusarium</taxon>
    </lineage>
</organism>
<keyword evidence="4" id="KW-1185">Reference proteome</keyword>
<dbReference type="Pfam" id="PF12770">
    <property type="entry name" value="CHAT"/>
    <property type="match status" value="1"/>
</dbReference>
<name>A0AAE8SP28_9HYPO</name>
<feature type="region of interest" description="Disordered" evidence="1">
    <location>
        <begin position="1137"/>
        <end position="1190"/>
    </location>
</feature>
<dbReference type="AlphaFoldDB" id="A0AAE8SP28"/>
<evidence type="ECO:0000259" key="2">
    <source>
        <dbReference type="Pfam" id="PF12770"/>
    </source>
</evidence>
<feature type="compositionally biased region" description="Polar residues" evidence="1">
    <location>
        <begin position="1160"/>
        <end position="1190"/>
    </location>
</feature>
<gene>
    <name evidence="3" type="ORF">FTOL_12538</name>
</gene>